<dbReference type="PANTHER" id="PTHR48079:SF9">
    <property type="entry name" value="PUTATIVE-RELATED"/>
    <property type="match status" value="1"/>
</dbReference>
<keyword evidence="3" id="KW-1185">Reference proteome</keyword>
<dbReference type="InterPro" id="IPR051783">
    <property type="entry name" value="NAD(P)-dependent_oxidoreduct"/>
</dbReference>
<name>A0A0P7BGV0_9HYPO</name>
<dbReference type="InterPro" id="IPR036291">
    <property type="entry name" value="NAD(P)-bd_dom_sf"/>
</dbReference>
<reference evidence="2 3" key="1">
    <citation type="submission" date="2015-09" db="EMBL/GenBank/DDBJ databases">
        <title>Draft genome of a European isolate of the apple canker pathogen Neonectria ditissima.</title>
        <authorList>
            <person name="Gomez-Cortecero A."/>
            <person name="Harrison R.J."/>
            <person name="Armitage A.D."/>
        </authorList>
    </citation>
    <scope>NUCLEOTIDE SEQUENCE [LARGE SCALE GENOMIC DNA]</scope>
    <source>
        <strain evidence="2 3">R09/05</strain>
    </source>
</reference>
<dbReference type="OrthoDB" id="10262413at2759"/>
<gene>
    <name evidence="2" type="ORF">AK830_g7165</name>
</gene>
<comment type="caution">
    <text evidence="2">The sequence shown here is derived from an EMBL/GenBank/DDBJ whole genome shotgun (WGS) entry which is preliminary data.</text>
</comment>
<proteinExistence type="predicted"/>
<dbReference type="InterPro" id="IPR001509">
    <property type="entry name" value="Epimerase_deHydtase"/>
</dbReference>
<dbReference type="GO" id="GO:0005737">
    <property type="term" value="C:cytoplasm"/>
    <property type="evidence" value="ECO:0007669"/>
    <property type="project" value="TreeGrafter"/>
</dbReference>
<dbReference type="SUPFAM" id="SSF51735">
    <property type="entry name" value="NAD(P)-binding Rossmann-fold domains"/>
    <property type="match status" value="1"/>
</dbReference>
<organism evidence="2 3">
    <name type="scientific">Neonectria ditissima</name>
    <dbReference type="NCBI Taxonomy" id="78410"/>
    <lineage>
        <taxon>Eukaryota</taxon>
        <taxon>Fungi</taxon>
        <taxon>Dikarya</taxon>
        <taxon>Ascomycota</taxon>
        <taxon>Pezizomycotina</taxon>
        <taxon>Sordariomycetes</taxon>
        <taxon>Hypocreomycetidae</taxon>
        <taxon>Hypocreales</taxon>
        <taxon>Nectriaceae</taxon>
        <taxon>Neonectria</taxon>
    </lineage>
</organism>
<dbReference type="Pfam" id="PF01370">
    <property type="entry name" value="Epimerase"/>
    <property type="match status" value="1"/>
</dbReference>
<evidence type="ECO:0000259" key="1">
    <source>
        <dbReference type="Pfam" id="PF01370"/>
    </source>
</evidence>
<sequence length="300" mass="31873">MRVFVTGASGFIGKAVTKELLAAGHSVLGLARSDKAAEDLVALGADVQRGSLSDLDILKEAAAASDGVIHLAFNHDFANYTQSCKTDQEVIQAMAHAIAGSDRPLLITSGTMLLPHGRLGTEDKPYDASSPTFVARGQSETLAKRLASKGVRTAIMRLAPTNHGDGDDHMFMATLIATAREKGVSVYVGDGLNHWPAVHYLDTAVAYRLALEKANAGSTYHIVAEEGVKMKDIAETIGKKLGLPAESKSLEEAQEHFGPFGLIVGIDNLASNKKTCEVLGWKPQQCTLIADLEEGGYFKG</sequence>
<dbReference type="PANTHER" id="PTHR48079">
    <property type="entry name" value="PROTEIN YEEZ"/>
    <property type="match status" value="1"/>
</dbReference>
<protein>
    <recommendedName>
        <fullName evidence="1">NAD-dependent epimerase/dehydratase domain-containing protein</fullName>
    </recommendedName>
</protein>
<dbReference type="STRING" id="78410.A0A0P7BGV0"/>
<dbReference type="AlphaFoldDB" id="A0A0P7BGV0"/>
<dbReference type="Proteomes" id="UP000050424">
    <property type="component" value="Unassembled WGS sequence"/>
</dbReference>
<accession>A0A0P7BGV0</accession>
<feature type="domain" description="NAD-dependent epimerase/dehydratase" evidence="1">
    <location>
        <begin position="3"/>
        <end position="222"/>
    </location>
</feature>
<dbReference type="CDD" id="cd05262">
    <property type="entry name" value="SDR_a7"/>
    <property type="match status" value="1"/>
</dbReference>
<dbReference type="Gene3D" id="3.40.50.720">
    <property type="entry name" value="NAD(P)-binding Rossmann-like Domain"/>
    <property type="match status" value="1"/>
</dbReference>
<dbReference type="GO" id="GO:0004029">
    <property type="term" value="F:aldehyde dehydrogenase (NAD+) activity"/>
    <property type="evidence" value="ECO:0007669"/>
    <property type="project" value="TreeGrafter"/>
</dbReference>
<dbReference type="EMBL" id="LKCW01000108">
    <property type="protein sequence ID" value="KPM39418.1"/>
    <property type="molecule type" value="Genomic_DNA"/>
</dbReference>
<evidence type="ECO:0000313" key="2">
    <source>
        <dbReference type="EMBL" id="KPM39418.1"/>
    </source>
</evidence>
<evidence type="ECO:0000313" key="3">
    <source>
        <dbReference type="Proteomes" id="UP000050424"/>
    </source>
</evidence>